<keyword evidence="2" id="KW-0732">Signal</keyword>
<keyword evidence="1" id="KW-0812">Transmembrane</keyword>
<evidence type="ECO:0000313" key="3">
    <source>
        <dbReference type="EMBL" id="KPI98149.1"/>
    </source>
</evidence>
<evidence type="ECO:0000313" key="4">
    <source>
        <dbReference type="Proteomes" id="UP000053268"/>
    </source>
</evidence>
<feature type="signal peptide" evidence="2">
    <location>
        <begin position="1"/>
        <end position="23"/>
    </location>
</feature>
<gene>
    <name evidence="3" type="ORF">RR46_11270</name>
</gene>
<evidence type="ECO:0000256" key="2">
    <source>
        <dbReference type="SAM" id="SignalP"/>
    </source>
</evidence>
<keyword evidence="4" id="KW-1185">Reference proteome</keyword>
<evidence type="ECO:0000256" key="1">
    <source>
        <dbReference type="SAM" id="Phobius"/>
    </source>
</evidence>
<feature type="chain" id="PRO_5008263859" description="Secreted protein" evidence="2">
    <location>
        <begin position="24"/>
        <end position="119"/>
    </location>
</feature>
<keyword evidence="1" id="KW-1133">Transmembrane helix</keyword>
<protein>
    <recommendedName>
        <fullName evidence="5">Secreted protein</fullName>
    </recommendedName>
</protein>
<dbReference type="Proteomes" id="UP000053268">
    <property type="component" value="Unassembled WGS sequence"/>
</dbReference>
<feature type="transmembrane region" description="Helical" evidence="1">
    <location>
        <begin position="60"/>
        <end position="83"/>
    </location>
</feature>
<accession>A0A194PZI1</accession>
<dbReference type="AlphaFoldDB" id="A0A194PZI1"/>
<dbReference type="EMBL" id="KQ459586">
    <property type="protein sequence ID" value="KPI98149.1"/>
    <property type="molecule type" value="Genomic_DNA"/>
</dbReference>
<organism evidence="3 4">
    <name type="scientific">Papilio xuthus</name>
    <name type="common">Asian swallowtail butterfly</name>
    <dbReference type="NCBI Taxonomy" id="66420"/>
    <lineage>
        <taxon>Eukaryota</taxon>
        <taxon>Metazoa</taxon>
        <taxon>Ecdysozoa</taxon>
        <taxon>Arthropoda</taxon>
        <taxon>Hexapoda</taxon>
        <taxon>Insecta</taxon>
        <taxon>Pterygota</taxon>
        <taxon>Neoptera</taxon>
        <taxon>Endopterygota</taxon>
        <taxon>Lepidoptera</taxon>
        <taxon>Glossata</taxon>
        <taxon>Ditrysia</taxon>
        <taxon>Papilionoidea</taxon>
        <taxon>Papilionidae</taxon>
        <taxon>Papilioninae</taxon>
        <taxon>Papilio</taxon>
    </lineage>
</organism>
<name>A0A194PZI1_PAPXU</name>
<keyword evidence="1" id="KW-0472">Membrane</keyword>
<evidence type="ECO:0008006" key="5">
    <source>
        <dbReference type="Google" id="ProtNLM"/>
    </source>
</evidence>
<sequence length="119" mass="13313">MTSARRAAAAVLLQLCALCSSSSNNNCKIYNYECVATEEFLHNTRQGGGVLVAARSPIPIYIPIVLNFYVEVIFAYLAFRFAFILASPVSRRVSAHHLHRHFPTSWKVPVLRSSSHFNC</sequence>
<proteinExistence type="predicted"/>
<reference evidence="3 4" key="1">
    <citation type="journal article" date="2015" name="Nat. Commun.">
        <title>Outbred genome sequencing and CRISPR/Cas9 gene editing in butterflies.</title>
        <authorList>
            <person name="Li X."/>
            <person name="Fan D."/>
            <person name="Zhang W."/>
            <person name="Liu G."/>
            <person name="Zhang L."/>
            <person name="Zhao L."/>
            <person name="Fang X."/>
            <person name="Chen L."/>
            <person name="Dong Y."/>
            <person name="Chen Y."/>
            <person name="Ding Y."/>
            <person name="Zhao R."/>
            <person name="Feng M."/>
            <person name="Zhu Y."/>
            <person name="Feng Y."/>
            <person name="Jiang X."/>
            <person name="Zhu D."/>
            <person name="Xiang H."/>
            <person name="Feng X."/>
            <person name="Li S."/>
            <person name="Wang J."/>
            <person name="Zhang G."/>
            <person name="Kronforst M.R."/>
            <person name="Wang W."/>
        </authorList>
    </citation>
    <scope>NUCLEOTIDE SEQUENCE [LARGE SCALE GENOMIC DNA]</scope>
    <source>
        <strain evidence="3">Ya'a_city_454_Px</strain>
        <tissue evidence="3">Whole body</tissue>
    </source>
</reference>